<gene>
    <name evidence="2" type="ORF">HPB48_000908</name>
</gene>
<name>A0A9J6GY87_HAELO</name>
<dbReference type="AlphaFoldDB" id="A0A9J6GY87"/>
<proteinExistence type="predicted"/>
<reference evidence="2 3" key="1">
    <citation type="journal article" date="2020" name="Cell">
        <title>Large-Scale Comparative Analyses of Tick Genomes Elucidate Their Genetic Diversity and Vector Capacities.</title>
        <authorList>
            <consortium name="Tick Genome and Microbiome Consortium (TIGMIC)"/>
            <person name="Jia N."/>
            <person name="Wang J."/>
            <person name="Shi W."/>
            <person name="Du L."/>
            <person name="Sun Y."/>
            <person name="Zhan W."/>
            <person name="Jiang J.F."/>
            <person name="Wang Q."/>
            <person name="Zhang B."/>
            <person name="Ji P."/>
            <person name="Bell-Sakyi L."/>
            <person name="Cui X.M."/>
            <person name="Yuan T.T."/>
            <person name="Jiang B.G."/>
            <person name="Yang W.F."/>
            <person name="Lam T.T."/>
            <person name="Chang Q.C."/>
            <person name="Ding S.J."/>
            <person name="Wang X.J."/>
            <person name="Zhu J.G."/>
            <person name="Ruan X.D."/>
            <person name="Zhao L."/>
            <person name="Wei J.T."/>
            <person name="Ye R.Z."/>
            <person name="Que T.C."/>
            <person name="Du C.H."/>
            <person name="Zhou Y.H."/>
            <person name="Cheng J.X."/>
            <person name="Dai P.F."/>
            <person name="Guo W.B."/>
            <person name="Han X.H."/>
            <person name="Huang E.J."/>
            <person name="Li L.F."/>
            <person name="Wei W."/>
            <person name="Gao Y.C."/>
            <person name="Liu J.Z."/>
            <person name="Shao H.Z."/>
            <person name="Wang X."/>
            <person name="Wang C.C."/>
            <person name="Yang T.C."/>
            <person name="Huo Q.B."/>
            <person name="Li W."/>
            <person name="Chen H.Y."/>
            <person name="Chen S.E."/>
            <person name="Zhou L.G."/>
            <person name="Ni X.B."/>
            <person name="Tian J.H."/>
            <person name="Sheng Y."/>
            <person name="Liu T."/>
            <person name="Pan Y.S."/>
            <person name="Xia L.Y."/>
            <person name="Li J."/>
            <person name="Zhao F."/>
            <person name="Cao W.C."/>
        </authorList>
    </citation>
    <scope>NUCLEOTIDE SEQUENCE [LARGE SCALE GENOMIC DNA]</scope>
    <source>
        <strain evidence="2">HaeL-2018</strain>
    </source>
</reference>
<feature type="region of interest" description="Disordered" evidence="1">
    <location>
        <begin position="74"/>
        <end position="101"/>
    </location>
</feature>
<evidence type="ECO:0000256" key="1">
    <source>
        <dbReference type="SAM" id="MobiDB-lite"/>
    </source>
</evidence>
<dbReference type="VEuPathDB" id="VectorBase:HLOH_041052"/>
<keyword evidence="3" id="KW-1185">Reference proteome</keyword>
<comment type="caution">
    <text evidence="2">The sequence shown here is derived from an EMBL/GenBank/DDBJ whole genome shotgun (WGS) entry which is preliminary data.</text>
</comment>
<dbReference type="Proteomes" id="UP000821853">
    <property type="component" value="Chromosome 8"/>
</dbReference>
<dbReference type="EMBL" id="JABSTR010000010">
    <property type="protein sequence ID" value="KAH9379801.1"/>
    <property type="molecule type" value="Genomic_DNA"/>
</dbReference>
<organism evidence="2 3">
    <name type="scientific">Haemaphysalis longicornis</name>
    <name type="common">Bush tick</name>
    <dbReference type="NCBI Taxonomy" id="44386"/>
    <lineage>
        <taxon>Eukaryota</taxon>
        <taxon>Metazoa</taxon>
        <taxon>Ecdysozoa</taxon>
        <taxon>Arthropoda</taxon>
        <taxon>Chelicerata</taxon>
        <taxon>Arachnida</taxon>
        <taxon>Acari</taxon>
        <taxon>Parasitiformes</taxon>
        <taxon>Ixodida</taxon>
        <taxon>Ixodoidea</taxon>
        <taxon>Ixodidae</taxon>
        <taxon>Haemaphysalinae</taxon>
        <taxon>Haemaphysalis</taxon>
    </lineage>
</organism>
<accession>A0A9J6GY87</accession>
<sequence>MKRGAILTAQTREAAVGSQRSLFTCTSHRFLRFGLAGKRNIRVPFLQWFVHCGTQQPGIFGAHTTPHTFTELAWSRKPSRGQQKSPRVTGGKDAALRTRRQ</sequence>
<protein>
    <submittedName>
        <fullName evidence="2">Uncharacterized protein</fullName>
    </submittedName>
</protein>
<evidence type="ECO:0000313" key="2">
    <source>
        <dbReference type="EMBL" id="KAH9379801.1"/>
    </source>
</evidence>
<evidence type="ECO:0000313" key="3">
    <source>
        <dbReference type="Proteomes" id="UP000821853"/>
    </source>
</evidence>